<dbReference type="InterPro" id="IPR029065">
    <property type="entry name" value="Enolase_C-like"/>
</dbReference>
<reference evidence="2" key="1">
    <citation type="submission" date="2018-06" db="EMBL/GenBank/DDBJ databases">
        <authorList>
            <person name="Zhirakovskaya E."/>
        </authorList>
    </citation>
    <scope>NUCLEOTIDE SEQUENCE</scope>
</reference>
<dbReference type="EMBL" id="UOGL01000293">
    <property type="protein sequence ID" value="VAX39068.1"/>
    <property type="molecule type" value="Genomic_DNA"/>
</dbReference>
<gene>
    <name evidence="2" type="ORF">MNBD_PLANCTO02-3176</name>
</gene>
<evidence type="ECO:0000259" key="1">
    <source>
        <dbReference type="Pfam" id="PF13378"/>
    </source>
</evidence>
<accession>A0A3B1DSL1</accession>
<evidence type="ECO:0000313" key="2">
    <source>
        <dbReference type="EMBL" id="VAX39068.1"/>
    </source>
</evidence>
<protein>
    <recommendedName>
        <fullName evidence="1">Enolase C-terminal domain-containing protein</fullName>
    </recommendedName>
</protein>
<dbReference type="SUPFAM" id="SSF51604">
    <property type="entry name" value="Enolase C-terminal domain-like"/>
    <property type="match status" value="1"/>
</dbReference>
<dbReference type="Pfam" id="PF13378">
    <property type="entry name" value="MR_MLE_C"/>
    <property type="match status" value="1"/>
</dbReference>
<sequence>MILSFLNGNITKEHYRQKNFSFVTLLQHHTVEIREKGTMNNPHDIRILEARIEFESVPFRTPLKFGGRVMEKTFLMNVEVTAETRSGNEAVGTGSMTVGNIWAWPSSVVTGDQSEKLMMEYAEEVVNIANAYQDYAHPLDIVFQISAEYHHLGKSLSLRHGIEEPMPELAQLVAASPFDAAIHDVYGRANDVNSYNALSEEFMNYDLSEYLDDNFKGEYLDKYTLREPTERMPLYHLIGAMDPLTDGDISKRINDGLPETLSEWIIADGLTHLKIKLNGENIDADVSRVLAIEKISAEAQAARGCTEWFYSTDFNEKCENVEYVLEFIKRVQKESPAAYDRIQYIEQPTSRDLKANPDNKMHEAAKLKPVVIDESLVDYESLLLSQEMGYSGVALKACKGQTDSLFLAAAAQKNNMFLCVQDLTCPGYSFLHSASLAARIPGIAAIEGNGRQYCPGPNKKWAKQFPAMFNITDGTVGTGTLNGIGLGF</sequence>
<dbReference type="InterPro" id="IPR036849">
    <property type="entry name" value="Enolase-like_C_sf"/>
</dbReference>
<dbReference type="AlphaFoldDB" id="A0A3B1DSL1"/>
<proteinExistence type="predicted"/>
<dbReference type="Gene3D" id="3.20.20.120">
    <property type="entry name" value="Enolase-like C-terminal domain"/>
    <property type="match status" value="1"/>
</dbReference>
<organism evidence="2">
    <name type="scientific">hydrothermal vent metagenome</name>
    <dbReference type="NCBI Taxonomy" id="652676"/>
    <lineage>
        <taxon>unclassified sequences</taxon>
        <taxon>metagenomes</taxon>
        <taxon>ecological metagenomes</taxon>
    </lineage>
</organism>
<name>A0A3B1DSL1_9ZZZZ</name>
<feature type="domain" description="Enolase C-terminal" evidence="1">
    <location>
        <begin position="261"/>
        <end position="486"/>
    </location>
</feature>